<evidence type="ECO:0000313" key="6">
    <source>
        <dbReference type="EMBL" id="SDK35319.1"/>
    </source>
</evidence>
<dbReference type="Pfam" id="PF13458">
    <property type="entry name" value="Peripla_BP_6"/>
    <property type="match status" value="1"/>
</dbReference>
<name>A0A1G9B758_9HYPH</name>
<dbReference type="SUPFAM" id="SSF53822">
    <property type="entry name" value="Periplasmic binding protein-like I"/>
    <property type="match status" value="1"/>
</dbReference>
<evidence type="ECO:0000256" key="3">
    <source>
        <dbReference type="ARBA" id="ARBA00022970"/>
    </source>
</evidence>
<keyword evidence="3" id="KW-0813">Transport</keyword>
<evidence type="ECO:0000313" key="7">
    <source>
        <dbReference type="Proteomes" id="UP000198894"/>
    </source>
</evidence>
<sequence length="485" mass="53352">MRKRTLLGPNTEIRSVAVRASRHGTKADVRGPLSGFDKICGSAKLITGTLTSRRSDNNRTLAQERVILSMTSAVPGTLAAFLCFFFLTVNVAGALAQEATGKQPTATAKPEKKLTEIKIGYLRAYAPQLALSVLDVPPRDEGVAGGNVAIADNNTTGSFLGQKFSLDVTEVKPDADVVPAFQEMIAKGNRYVVADLSARQLLSIADLARDNGVLIFNAGATDDSLREEECRASIFHTIPTRSMLADGLAQYLIWKQWRRWVLIYGSHERDQLFAEALRRAATRFGGEIVGEKLFEDTGTARRTDSGVVQIQRQMPVFTQDLPEHDVLLVADESEVFGTYVPFRTWIPRPVAGTAGLTPLAWHPASEQWGGTQIQNRFAKANGRRMVSKDMAAWTAVRILGEAATRTQGADPRKMADFIRSDDFSIAAFKGQKLTFRKWNQQLRQPIFLGDTRSVVSTSPQEGFLHQLSELDTLGVDEPETKCVLK</sequence>
<protein>
    <submittedName>
        <fullName evidence="6">ABC transporter, substrate binding protein, PQQ-dependent alcohol dehydrogenase system</fullName>
    </submittedName>
</protein>
<keyword evidence="3" id="KW-0029">Amino-acid transport</keyword>
<dbReference type="NCBIfam" id="TIGR03863">
    <property type="entry name" value="PQQ_ABC_bind"/>
    <property type="match status" value="1"/>
</dbReference>
<dbReference type="Proteomes" id="UP000198894">
    <property type="component" value="Unassembled WGS sequence"/>
</dbReference>
<dbReference type="InterPro" id="IPR051010">
    <property type="entry name" value="BCAA_transport"/>
</dbReference>
<feature type="transmembrane region" description="Helical" evidence="4">
    <location>
        <begin position="66"/>
        <end position="87"/>
    </location>
</feature>
<reference evidence="7" key="1">
    <citation type="submission" date="2016-10" db="EMBL/GenBank/DDBJ databases">
        <authorList>
            <person name="Varghese N."/>
            <person name="Submissions S."/>
        </authorList>
    </citation>
    <scope>NUCLEOTIDE SEQUENCE [LARGE SCALE GENOMIC DNA]</scope>
    <source>
        <strain evidence="7">CGMCC 1.11022</strain>
    </source>
</reference>
<comment type="similarity">
    <text evidence="1">Belongs to the leucine-binding protein family.</text>
</comment>
<dbReference type="PANTHER" id="PTHR30483:SF6">
    <property type="entry name" value="PERIPLASMIC BINDING PROTEIN OF ABC TRANSPORTER FOR NATURAL AMINO ACIDS"/>
    <property type="match status" value="1"/>
</dbReference>
<dbReference type="PANTHER" id="PTHR30483">
    <property type="entry name" value="LEUCINE-SPECIFIC-BINDING PROTEIN"/>
    <property type="match status" value="1"/>
</dbReference>
<keyword evidence="4" id="KW-0812">Transmembrane</keyword>
<dbReference type="InterPro" id="IPR028082">
    <property type="entry name" value="Peripla_BP_I"/>
</dbReference>
<dbReference type="GO" id="GO:0006865">
    <property type="term" value="P:amino acid transport"/>
    <property type="evidence" value="ECO:0007669"/>
    <property type="project" value="UniProtKB-KW"/>
</dbReference>
<dbReference type="CDD" id="cd06268">
    <property type="entry name" value="PBP1_ABC_transporter_LIVBP-like"/>
    <property type="match status" value="1"/>
</dbReference>
<dbReference type="EMBL" id="FNEE01000014">
    <property type="protein sequence ID" value="SDK35319.1"/>
    <property type="molecule type" value="Genomic_DNA"/>
</dbReference>
<gene>
    <name evidence="6" type="ORF">SAMN05428953_11493</name>
</gene>
<evidence type="ECO:0000259" key="5">
    <source>
        <dbReference type="Pfam" id="PF13458"/>
    </source>
</evidence>
<evidence type="ECO:0000256" key="2">
    <source>
        <dbReference type="ARBA" id="ARBA00022729"/>
    </source>
</evidence>
<accession>A0A1G9B758</accession>
<dbReference type="AlphaFoldDB" id="A0A1G9B758"/>
<dbReference type="Gene3D" id="3.40.50.2300">
    <property type="match status" value="2"/>
</dbReference>
<dbReference type="InterPro" id="IPR028081">
    <property type="entry name" value="Leu-bd"/>
</dbReference>
<feature type="domain" description="Leucine-binding protein" evidence="5">
    <location>
        <begin position="143"/>
        <end position="295"/>
    </location>
</feature>
<keyword evidence="2" id="KW-0732">Signal</keyword>
<dbReference type="InterPro" id="IPR022478">
    <property type="entry name" value="ABC_transptr_sub-bd_PQQ"/>
</dbReference>
<keyword evidence="7" id="KW-1185">Reference proteome</keyword>
<organism evidence="6 7">
    <name type="scientific">Mesorhizobium muleiense</name>
    <dbReference type="NCBI Taxonomy" id="1004279"/>
    <lineage>
        <taxon>Bacteria</taxon>
        <taxon>Pseudomonadati</taxon>
        <taxon>Pseudomonadota</taxon>
        <taxon>Alphaproteobacteria</taxon>
        <taxon>Hyphomicrobiales</taxon>
        <taxon>Phyllobacteriaceae</taxon>
        <taxon>Mesorhizobium</taxon>
    </lineage>
</organism>
<keyword evidence="4" id="KW-0472">Membrane</keyword>
<evidence type="ECO:0000256" key="1">
    <source>
        <dbReference type="ARBA" id="ARBA00010062"/>
    </source>
</evidence>
<proteinExistence type="inferred from homology"/>
<keyword evidence="4" id="KW-1133">Transmembrane helix</keyword>
<evidence type="ECO:0000256" key="4">
    <source>
        <dbReference type="SAM" id="Phobius"/>
    </source>
</evidence>